<evidence type="ECO:0000313" key="2">
    <source>
        <dbReference type="EMBL" id="TKW38530.1"/>
    </source>
</evidence>
<organism evidence="2 3">
    <name type="scientific">Setaria viridis</name>
    <name type="common">Green bristlegrass</name>
    <name type="synonym">Setaria italica subsp. viridis</name>
    <dbReference type="NCBI Taxonomy" id="4556"/>
    <lineage>
        <taxon>Eukaryota</taxon>
        <taxon>Viridiplantae</taxon>
        <taxon>Streptophyta</taxon>
        <taxon>Embryophyta</taxon>
        <taxon>Tracheophyta</taxon>
        <taxon>Spermatophyta</taxon>
        <taxon>Magnoliopsida</taxon>
        <taxon>Liliopsida</taxon>
        <taxon>Poales</taxon>
        <taxon>Poaceae</taxon>
        <taxon>PACMAD clade</taxon>
        <taxon>Panicoideae</taxon>
        <taxon>Panicodae</taxon>
        <taxon>Paniceae</taxon>
        <taxon>Cenchrinae</taxon>
        <taxon>Setaria</taxon>
    </lineage>
</organism>
<evidence type="ECO:0000313" key="3">
    <source>
        <dbReference type="Proteomes" id="UP000298652"/>
    </source>
</evidence>
<dbReference type="EMBL" id="CM016552">
    <property type="protein sequence ID" value="TKW38530.1"/>
    <property type="molecule type" value="Genomic_DNA"/>
</dbReference>
<feature type="region of interest" description="Disordered" evidence="1">
    <location>
        <begin position="1"/>
        <end position="199"/>
    </location>
</feature>
<evidence type="ECO:0000256" key="1">
    <source>
        <dbReference type="SAM" id="MobiDB-lite"/>
    </source>
</evidence>
<feature type="compositionally biased region" description="Basic and acidic residues" evidence="1">
    <location>
        <begin position="92"/>
        <end position="112"/>
    </location>
</feature>
<reference evidence="2" key="1">
    <citation type="submission" date="2019-03" db="EMBL/GenBank/DDBJ databases">
        <title>WGS assembly of Setaria viridis.</title>
        <authorList>
            <person name="Huang P."/>
            <person name="Jenkins J."/>
            <person name="Grimwood J."/>
            <person name="Barry K."/>
            <person name="Healey A."/>
            <person name="Mamidi S."/>
            <person name="Sreedasyam A."/>
            <person name="Shu S."/>
            <person name="Feldman M."/>
            <person name="Wu J."/>
            <person name="Yu Y."/>
            <person name="Chen C."/>
            <person name="Johnson J."/>
            <person name="Rokhsar D."/>
            <person name="Baxter I."/>
            <person name="Schmutz J."/>
            <person name="Brutnell T."/>
            <person name="Kellogg E."/>
        </authorList>
    </citation>
    <scope>NUCLEOTIDE SEQUENCE [LARGE SCALE GENOMIC DNA]</scope>
</reference>
<protein>
    <submittedName>
        <fullName evidence="2">Uncharacterized protein</fullName>
    </submittedName>
</protein>
<feature type="compositionally biased region" description="Low complexity" evidence="1">
    <location>
        <begin position="41"/>
        <end position="57"/>
    </location>
</feature>
<feature type="compositionally biased region" description="Low complexity" evidence="1">
    <location>
        <begin position="75"/>
        <end position="86"/>
    </location>
</feature>
<keyword evidence="3" id="KW-1185">Reference proteome</keyword>
<feature type="compositionally biased region" description="Pro residues" evidence="1">
    <location>
        <begin position="1"/>
        <end position="12"/>
    </location>
</feature>
<proteinExistence type="predicted"/>
<dbReference type="Proteomes" id="UP000298652">
    <property type="component" value="Chromosome 1"/>
</dbReference>
<accession>A0A4U6W793</accession>
<name>A0A4U6W793_SETVI</name>
<feature type="compositionally biased region" description="Low complexity" evidence="1">
    <location>
        <begin position="165"/>
        <end position="192"/>
    </location>
</feature>
<gene>
    <name evidence="2" type="ORF">SEVIR_1G121300v2</name>
</gene>
<dbReference type="Gramene" id="TKW38530">
    <property type="protein sequence ID" value="TKW38530"/>
    <property type="gene ID" value="SEVIR_1G121300v2"/>
</dbReference>
<dbReference type="AlphaFoldDB" id="A0A4U6W793"/>
<sequence>MAGNAAPPPPRRPMAAAPQASAGRELRPTAGRVQAGVAGSRAAGVQVAGEGGAAARRWLGREGQRAGGARDAGSRWRGPTRWRPWTGPGGAVEKDGLLEQRKKMEGRGKKADSFSSARRHRSAIEAAVDERRHPSLDTPNLSERGRRRRRSASYHPPPATHHGRSSSSGGSPPSHEAVAPSAAAPWSSRSTSRGMQGLSWDGELTRKFYSIRFKL</sequence>